<dbReference type="PANTHER" id="PTHR45772">
    <property type="entry name" value="CONSERVED COMPONENT OF ABC TRANSPORTER FOR NATURAL AMINO ACIDS-RELATED"/>
    <property type="match status" value="1"/>
</dbReference>
<dbReference type="Proteomes" id="UP000198943">
    <property type="component" value="Unassembled WGS sequence"/>
</dbReference>
<dbReference type="GO" id="GO:0005886">
    <property type="term" value="C:plasma membrane"/>
    <property type="evidence" value="ECO:0007669"/>
    <property type="project" value="TreeGrafter"/>
</dbReference>
<dbReference type="OrthoDB" id="9779136at2"/>
<dbReference type="CDD" id="cd03219">
    <property type="entry name" value="ABC_Mj1267_LivG_branched"/>
    <property type="match status" value="1"/>
</dbReference>
<proteinExistence type="predicted"/>
<keyword evidence="6" id="KW-1185">Reference proteome</keyword>
<keyword evidence="3 5" id="KW-0067">ATP-binding</keyword>
<dbReference type="GO" id="GO:0005304">
    <property type="term" value="F:L-valine transmembrane transporter activity"/>
    <property type="evidence" value="ECO:0007669"/>
    <property type="project" value="TreeGrafter"/>
</dbReference>
<protein>
    <submittedName>
        <fullName evidence="5">Amino acid/amide ABC transporter ATP-binding protein 1, HAAT family</fullName>
    </submittedName>
</protein>
<dbReference type="FunFam" id="3.40.50.300:FF:000421">
    <property type="entry name" value="Branched-chain amino acid ABC transporter ATP-binding protein"/>
    <property type="match status" value="1"/>
</dbReference>
<dbReference type="InterPro" id="IPR051120">
    <property type="entry name" value="ABC_AA/LPS_Transport"/>
</dbReference>
<feature type="domain" description="ABC transporter" evidence="4">
    <location>
        <begin position="6"/>
        <end position="259"/>
    </location>
</feature>
<dbReference type="RefSeq" id="WP_093729123.1">
    <property type="nucleotide sequence ID" value="NZ_FMYW01000001.1"/>
</dbReference>
<organism evidence="5 6">
    <name type="scientific">Succiniclasticum ruminis</name>
    <dbReference type="NCBI Taxonomy" id="40841"/>
    <lineage>
        <taxon>Bacteria</taxon>
        <taxon>Bacillati</taxon>
        <taxon>Bacillota</taxon>
        <taxon>Negativicutes</taxon>
        <taxon>Acidaminococcales</taxon>
        <taxon>Acidaminococcaceae</taxon>
        <taxon>Succiniclasticum</taxon>
    </lineage>
</organism>
<dbReference type="InterPro" id="IPR003439">
    <property type="entry name" value="ABC_transporter-like_ATP-bd"/>
</dbReference>
<accession>A0A1G6I0T0</accession>
<reference evidence="6" key="1">
    <citation type="submission" date="2016-10" db="EMBL/GenBank/DDBJ databases">
        <authorList>
            <person name="Varghese N."/>
            <person name="Submissions S."/>
        </authorList>
    </citation>
    <scope>NUCLEOTIDE SEQUENCE [LARGE SCALE GENOMIC DNA]</scope>
    <source>
        <strain evidence="6">DSM 11005</strain>
    </source>
</reference>
<name>A0A1G6I0T0_9FIRM</name>
<dbReference type="SMART" id="SM00382">
    <property type="entry name" value="AAA"/>
    <property type="match status" value="1"/>
</dbReference>
<dbReference type="Pfam" id="PF00005">
    <property type="entry name" value="ABC_tran"/>
    <property type="match status" value="1"/>
</dbReference>
<dbReference type="GO" id="GO:0015188">
    <property type="term" value="F:L-isoleucine transmembrane transporter activity"/>
    <property type="evidence" value="ECO:0007669"/>
    <property type="project" value="TreeGrafter"/>
</dbReference>
<dbReference type="AlphaFoldDB" id="A0A1G6I0T0"/>
<dbReference type="SUPFAM" id="SSF52540">
    <property type="entry name" value="P-loop containing nucleoside triphosphate hydrolases"/>
    <property type="match status" value="1"/>
</dbReference>
<dbReference type="GO" id="GO:0005524">
    <property type="term" value="F:ATP binding"/>
    <property type="evidence" value="ECO:0007669"/>
    <property type="project" value="UniProtKB-KW"/>
</dbReference>
<dbReference type="GO" id="GO:1903805">
    <property type="term" value="P:L-valine import across plasma membrane"/>
    <property type="evidence" value="ECO:0007669"/>
    <property type="project" value="TreeGrafter"/>
</dbReference>
<dbReference type="Gene3D" id="3.40.50.300">
    <property type="entry name" value="P-loop containing nucleotide triphosphate hydrolases"/>
    <property type="match status" value="1"/>
</dbReference>
<keyword evidence="1" id="KW-0813">Transport</keyword>
<keyword evidence="2" id="KW-0547">Nucleotide-binding</keyword>
<evidence type="ECO:0000313" key="5">
    <source>
        <dbReference type="EMBL" id="SDC00050.1"/>
    </source>
</evidence>
<dbReference type="InterPro" id="IPR003593">
    <property type="entry name" value="AAA+_ATPase"/>
</dbReference>
<dbReference type="PANTHER" id="PTHR45772:SF7">
    <property type="entry name" value="AMINO ACID ABC TRANSPORTER ATP-BINDING PROTEIN"/>
    <property type="match status" value="1"/>
</dbReference>
<dbReference type="GO" id="GO:1903806">
    <property type="term" value="P:L-isoleucine import across plasma membrane"/>
    <property type="evidence" value="ECO:0007669"/>
    <property type="project" value="TreeGrafter"/>
</dbReference>
<evidence type="ECO:0000256" key="1">
    <source>
        <dbReference type="ARBA" id="ARBA00022448"/>
    </source>
</evidence>
<evidence type="ECO:0000256" key="3">
    <source>
        <dbReference type="ARBA" id="ARBA00022840"/>
    </source>
</evidence>
<gene>
    <name evidence="5" type="ORF">SAMN04487864_101377</name>
</gene>
<dbReference type="Pfam" id="PF12399">
    <property type="entry name" value="BCA_ABC_TP_C"/>
    <property type="match status" value="1"/>
</dbReference>
<evidence type="ECO:0000256" key="2">
    <source>
        <dbReference type="ARBA" id="ARBA00022741"/>
    </source>
</evidence>
<dbReference type="GO" id="GO:0016887">
    <property type="term" value="F:ATP hydrolysis activity"/>
    <property type="evidence" value="ECO:0007669"/>
    <property type="project" value="InterPro"/>
</dbReference>
<dbReference type="InterPro" id="IPR027417">
    <property type="entry name" value="P-loop_NTPase"/>
</dbReference>
<sequence length="263" mass="29730">MIRTVLRTEHVTMQFGGVIAVNDLNIVVKEHEIIALIGPNGAGKTTAFNDITGVYTPTKGRVIYTKTNGQEIDITGKKPSEIAQLGIARTFQNIRLFKDLSVYENVLIAKHLHLKSNFVSATFRLPGYKKEEEAMRADVERLLKEVKLWDVRNEKASSLPYGKQRYLEIVRALATEPQLLLLDEPAAGMNPKETAELTDFIRQIRDRFKLTIFMIEHHMDLVMEISDRIYVLDFGTTIATGDPAAIQNNERVIKAYLGEDEDA</sequence>
<evidence type="ECO:0000259" key="4">
    <source>
        <dbReference type="PROSITE" id="PS50893"/>
    </source>
</evidence>
<dbReference type="GO" id="GO:0015192">
    <property type="term" value="F:L-phenylalanine transmembrane transporter activity"/>
    <property type="evidence" value="ECO:0007669"/>
    <property type="project" value="TreeGrafter"/>
</dbReference>
<dbReference type="PROSITE" id="PS50893">
    <property type="entry name" value="ABC_TRANSPORTER_2"/>
    <property type="match status" value="1"/>
</dbReference>
<dbReference type="InterPro" id="IPR032823">
    <property type="entry name" value="BCA_ABC_TP_C"/>
</dbReference>
<dbReference type="GO" id="GO:0042941">
    <property type="term" value="P:D-alanine transmembrane transport"/>
    <property type="evidence" value="ECO:0007669"/>
    <property type="project" value="TreeGrafter"/>
</dbReference>
<evidence type="ECO:0000313" key="6">
    <source>
        <dbReference type="Proteomes" id="UP000198943"/>
    </source>
</evidence>
<dbReference type="GO" id="GO:0015808">
    <property type="term" value="P:L-alanine transport"/>
    <property type="evidence" value="ECO:0007669"/>
    <property type="project" value="TreeGrafter"/>
</dbReference>
<dbReference type="EMBL" id="FMYW01000001">
    <property type="protein sequence ID" value="SDC00050.1"/>
    <property type="molecule type" value="Genomic_DNA"/>
</dbReference>